<dbReference type="KEGG" id="ope:PU634_11895"/>
<dbReference type="RefSeq" id="WP_306761032.1">
    <property type="nucleotide sequence ID" value="NZ_CP118224.1"/>
</dbReference>
<organism evidence="1 2">
    <name type="scientific">Oceanimonas pelagia</name>
    <dbReference type="NCBI Taxonomy" id="3028314"/>
    <lineage>
        <taxon>Bacteria</taxon>
        <taxon>Pseudomonadati</taxon>
        <taxon>Pseudomonadota</taxon>
        <taxon>Gammaproteobacteria</taxon>
        <taxon>Aeromonadales</taxon>
        <taxon>Aeromonadaceae</taxon>
        <taxon>Oceanimonas</taxon>
    </lineage>
</organism>
<gene>
    <name evidence="1" type="ORF">PU634_11895</name>
</gene>
<accession>A0AA50KMR6</accession>
<evidence type="ECO:0000313" key="1">
    <source>
        <dbReference type="EMBL" id="WMC09815.1"/>
    </source>
</evidence>
<protein>
    <submittedName>
        <fullName evidence="1">Uncharacterized protein</fullName>
    </submittedName>
</protein>
<reference evidence="1 2" key="1">
    <citation type="submission" date="2023-02" db="EMBL/GenBank/DDBJ databases">
        <title>Complete genome sequence of a novel bacterium Oceanimonas sp. NTOU-MSR1 isolated from marine coast sediment.</title>
        <authorList>
            <person name="Yang H.-T."/>
            <person name="Chen Y.-L."/>
            <person name="Ho Y.-N."/>
        </authorList>
    </citation>
    <scope>NUCLEOTIDE SEQUENCE [LARGE SCALE GENOMIC DNA]</scope>
    <source>
        <strain evidence="1 2">NTOU-MSR1</strain>
    </source>
</reference>
<proteinExistence type="predicted"/>
<name>A0AA50KMR6_9GAMM</name>
<dbReference type="Proteomes" id="UP001223802">
    <property type="component" value="Chromosome"/>
</dbReference>
<dbReference type="InterPro" id="IPR009045">
    <property type="entry name" value="Zn_M74/Hedgehog-like"/>
</dbReference>
<dbReference type="AlphaFoldDB" id="A0AA50KMR6"/>
<keyword evidence="2" id="KW-1185">Reference proteome</keyword>
<evidence type="ECO:0000313" key="2">
    <source>
        <dbReference type="Proteomes" id="UP001223802"/>
    </source>
</evidence>
<dbReference type="SUPFAM" id="SSF55166">
    <property type="entry name" value="Hedgehog/DD-peptidase"/>
    <property type="match status" value="1"/>
</dbReference>
<sequence>MQLTDACSDYFTFEMLFHCGETWRHVRCDNEPSESSSWLAYQALAKSVLDPLVKEFGQPELTFGFCGHGLRRAILRHPKPGIAPRLDQHAASERNRAGQLVCPRMGAAVDLIYPTISSAHIAHWLASHTPFDRIYFYCNDRPVHISHGPLQSRAMAHLIEQQGRRLPRALSLSTLQGWL</sequence>
<dbReference type="EMBL" id="CP118224">
    <property type="protein sequence ID" value="WMC09815.1"/>
    <property type="molecule type" value="Genomic_DNA"/>
</dbReference>